<dbReference type="RefSeq" id="WP_151157679.1">
    <property type="nucleotide sequence ID" value="NZ_VZRA01000004.1"/>
</dbReference>
<reference evidence="1 2" key="1">
    <citation type="journal article" date="2020" name="Microorganisms">
        <title>Description of Three Novel Members in the Family Geobacteraceae, Oryzomonas japonicum gen. nov., sp. nov., Oryzomonas sagensis sp. nov., and Oryzomonas ruber sp. nov.</title>
        <authorList>
            <person name="Xu Z."/>
            <person name="Masuda Y."/>
            <person name="Hayakawa C."/>
            <person name="Ushijima N."/>
            <person name="Kawano K."/>
            <person name="Shiratori Y."/>
            <person name="Senoo K."/>
            <person name="Itoh H."/>
        </authorList>
    </citation>
    <scope>NUCLEOTIDE SEQUENCE [LARGE SCALE GENOMIC DNA]</scope>
    <source>
        <strain evidence="1 2">Red100</strain>
    </source>
</reference>
<name>A0ABQ6TLW6_9BACT</name>
<sequence length="248" mass="27448">MSNLDHYKQAFGSVGWFIPPYVTVGFLSILSKRIADNGHSLDQQELEAFLALIYSADNVAAMVTERYPVTPYIQDYKKIISEAVQAHFTGLDHIAVSGLIPVIEGAGKKLADDRSVSFVSIRSLFNNLAGDCKRDAIENKIGAVDGVVCMMDSFAEFAEKHLYVHSENYPLADKTNRHGILHGAYSDHDYGRPLNFYKAIAAIDFLCFVSAFRAPISWFAPSPTDESKLLATYYCTCALLGKNKPTFS</sequence>
<evidence type="ECO:0000313" key="1">
    <source>
        <dbReference type="EMBL" id="KAB0669048.1"/>
    </source>
</evidence>
<dbReference type="Proteomes" id="UP000798046">
    <property type="component" value="Unassembled WGS sequence"/>
</dbReference>
<organism evidence="1 2">
    <name type="scientific">Oryzomonas sagensis</name>
    <dbReference type="NCBI Taxonomy" id="2603857"/>
    <lineage>
        <taxon>Bacteria</taxon>
        <taxon>Pseudomonadati</taxon>
        <taxon>Thermodesulfobacteriota</taxon>
        <taxon>Desulfuromonadia</taxon>
        <taxon>Geobacterales</taxon>
        <taxon>Geobacteraceae</taxon>
        <taxon>Oryzomonas</taxon>
    </lineage>
</organism>
<comment type="caution">
    <text evidence="1">The sequence shown here is derived from an EMBL/GenBank/DDBJ whole genome shotgun (WGS) entry which is preliminary data.</text>
</comment>
<protein>
    <submittedName>
        <fullName evidence="1">Uncharacterized protein</fullName>
    </submittedName>
</protein>
<dbReference type="EMBL" id="VZRA01000004">
    <property type="protein sequence ID" value="KAB0669048.1"/>
    <property type="molecule type" value="Genomic_DNA"/>
</dbReference>
<proteinExistence type="predicted"/>
<accession>A0ABQ6TLW6</accession>
<keyword evidence="2" id="KW-1185">Reference proteome</keyword>
<gene>
    <name evidence="1" type="ORF">F6V30_14535</name>
</gene>
<evidence type="ECO:0000313" key="2">
    <source>
        <dbReference type="Proteomes" id="UP000798046"/>
    </source>
</evidence>